<reference evidence="2" key="1">
    <citation type="submission" date="2015-09" db="EMBL/GenBank/DDBJ databases">
        <authorList>
            <person name="Rodrigo-Torres L."/>
            <person name="Arahal D.R."/>
        </authorList>
    </citation>
    <scope>NUCLEOTIDE SEQUENCE [LARGE SCALE GENOMIC DNA]</scope>
    <source>
        <strain evidence="2">CECT 5091</strain>
    </source>
</reference>
<gene>
    <name evidence="1" type="ORF">RUE5091_02332</name>
</gene>
<name>A0A0P1IAU0_9RHOB</name>
<dbReference type="InterPro" id="IPR008775">
    <property type="entry name" value="Phytyl_CoA_dOase-like"/>
</dbReference>
<dbReference type="GO" id="GO:0001561">
    <property type="term" value="P:fatty acid alpha-oxidation"/>
    <property type="evidence" value="ECO:0007669"/>
    <property type="project" value="InterPro"/>
</dbReference>
<dbReference type="Pfam" id="PF05721">
    <property type="entry name" value="PhyH"/>
    <property type="match status" value="1"/>
</dbReference>
<dbReference type="SUPFAM" id="SSF51197">
    <property type="entry name" value="Clavaminate synthase-like"/>
    <property type="match status" value="1"/>
</dbReference>
<organism evidence="1 2">
    <name type="scientific">Ruegeria denitrificans</name>
    <dbReference type="NCBI Taxonomy" id="1715692"/>
    <lineage>
        <taxon>Bacteria</taxon>
        <taxon>Pseudomonadati</taxon>
        <taxon>Pseudomonadota</taxon>
        <taxon>Alphaproteobacteria</taxon>
        <taxon>Rhodobacterales</taxon>
        <taxon>Roseobacteraceae</taxon>
        <taxon>Ruegeria</taxon>
    </lineage>
</organism>
<dbReference type="PANTHER" id="PTHR21308">
    <property type="entry name" value="PHYTANOYL-COA ALPHA-HYDROXYLASE"/>
    <property type="match status" value="1"/>
</dbReference>
<dbReference type="AlphaFoldDB" id="A0A0P1IAU0"/>
<evidence type="ECO:0000313" key="1">
    <source>
        <dbReference type="EMBL" id="CUK02098.1"/>
    </source>
</evidence>
<dbReference type="Gene3D" id="2.60.120.620">
    <property type="entry name" value="q2cbj1_9rhob like domain"/>
    <property type="match status" value="1"/>
</dbReference>
<dbReference type="PANTHER" id="PTHR21308:SF8">
    <property type="entry name" value="PHYTANOYL-COA DIOXYGENASE FAMILY PROTEIN (AFU_ORTHOLOGUE AFUA_2G09620)"/>
    <property type="match status" value="1"/>
</dbReference>
<dbReference type="Proteomes" id="UP000051260">
    <property type="component" value="Unassembled WGS sequence"/>
</dbReference>
<keyword evidence="1" id="KW-0560">Oxidoreductase</keyword>
<keyword evidence="2" id="KW-1185">Reference proteome</keyword>
<sequence>MVNRDLGYVGYFDRESCDLDEFKVLTSQSLSADAVPHAASVEKNIPIYDMQALRPVLDQPDTRRALLAEWAWVLDKSAGVIALKGAYADTSAIDRATEIFRQIIDEERQSGAGEGDHFAASGANDRIWNALQKQCLRDPEGFALYFGNTAVAAACEAWLGPYYQVTAQINQVRPGGKAQQAHRDYHLGFQNADCAARYPAHAHLVTAALTLQGAIAHCDMPLESGPTKLLPFSQLYPAGYLAFHDAAHRGYFEDTYVQLPLAKGDAVFFNPALFHAAGENSSADIHRMANLLQISSAFGRAMEALDRRAMSQAVFPSLIALTQRGDLTGAELDAAIAAIAEGYPFPTNLDTDPPIGGNAPESQADILRQAVSERWSEAQLVAALSALQTRQAA</sequence>
<accession>A0A0P1IAU0</accession>
<keyword evidence="1" id="KW-0223">Dioxygenase</keyword>
<protein>
    <submittedName>
        <fullName evidence="1">Phytanoyl-CoA dioxygenase (PhyH)</fullName>
    </submittedName>
</protein>
<dbReference type="OrthoDB" id="3562306at2"/>
<dbReference type="GO" id="GO:0048244">
    <property type="term" value="F:phytanoyl-CoA dioxygenase activity"/>
    <property type="evidence" value="ECO:0007669"/>
    <property type="project" value="InterPro"/>
</dbReference>
<proteinExistence type="predicted"/>
<dbReference type="STRING" id="1715692.RUE5091_02332"/>
<dbReference type="RefSeq" id="WP_058282035.1">
    <property type="nucleotide sequence ID" value="NZ_CYUD01000006.1"/>
</dbReference>
<evidence type="ECO:0000313" key="2">
    <source>
        <dbReference type="Proteomes" id="UP000051260"/>
    </source>
</evidence>
<dbReference type="InterPro" id="IPR047128">
    <property type="entry name" value="PhyH"/>
</dbReference>
<dbReference type="EMBL" id="CYUD01000006">
    <property type="protein sequence ID" value="CUK02098.1"/>
    <property type="molecule type" value="Genomic_DNA"/>
</dbReference>